<evidence type="ECO:0000313" key="3">
    <source>
        <dbReference type="Proteomes" id="UP001607303"/>
    </source>
</evidence>
<accession>A0ABD2CWT3</accession>
<reference evidence="2 3" key="1">
    <citation type="journal article" date="2024" name="Ann. Entomol. Soc. Am.">
        <title>Genomic analyses of the southern and eastern yellowjacket wasps (Hymenoptera: Vespidae) reveal evolutionary signatures of social life.</title>
        <authorList>
            <person name="Catto M.A."/>
            <person name="Caine P.B."/>
            <person name="Orr S.E."/>
            <person name="Hunt B.G."/>
            <person name="Goodisman M.A.D."/>
        </authorList>
    </citation>
    <scope>NUCLEOTIDE SEQUENCE [LARGE SCALE GENOMIC DNA]</scope>
    <source>
        <strain evidence="2">232</strain>
        <tissue evidence="2">Head and thorax</tissue>
    </source>
</reference>
<protein>
    <submittedName>
        <fullName evidence="2">Uncharacterized protein</fullName>
    </submittedName>
</protein>
<keyword evidence="3" id="KW-1185">Reference proteome</keyword>
<evidence type="ECO:0000256" key="1">
    <source>
        <dbReference type="SAM" id="MobiDB-lite"/>
    </source>
</evidence>
<dbReference type="Proteomes" id="UP001607303">
    <property type="component" value="Unassembled WGS sequence"/>
</dbReference>
<dbReference type="AlphaFoldDB" id="A0ABD2CWT3"/>
<feature type="region of interest" description="Disordered" evidence="1">
    <location>
        <begin position="74"/>
        <end position="119"/>
    </location>
</feature>
<comment type="caution">
    <text evidence="2">The sequence shown here is derived from an EMBL/GenBank/DDBJ whole genome shotgun (WGS) entry which is preliminary data.</text>
</comment>
<evidence type="ECO:0000313" key="2">
    <source>
        <dbReference type="EMBL" id="KAL2749194.1"/>
    </source>
</evidence>
<sequence length="270" mass="30569">MPGCNRVRDHEINAEAELWRWLNEVMQITKSGIGGSANGAQEVLETMGFDYSGPDVHTRVLEQQVGNTVERVRSCRSHTTTSRDCSGGEPGARPPSHIPINSTSRKEVSRSRRLSFTTTTKKEEQYRIRSSCFWSRRDTSYRLRDGEPDAREFATSKRTSTTQIHSSVNKKRGNSRIKEIKENAEIKKKKKETVCNYSRWSSHEKDPYSVTILLRASANGLHRGKRAYVLEVDGCEECEATVFGVEVAVEDVINLGIDVMRDRGRSWLSA</sequence>
<name>A0ABD2CWT3_VESMC</name>
<proteinExistence type="predicted"/>
<dbReference type="EMBL" id="JAYRBN010000028">
    <property type="protein sequence ID" value="KAL2749194.1"/>
    <property type="molecule type" value="Genomic_DNA"/>
</dbReference>
<organism evidence="2 3">
    <name type="scientific">Vespula maculifrons</name>
    <name type="common">Eastern yellow jacket</name>
    <name type="synonym">Wasp</name>
    <dbReference type="NCBI Taxonomy" id="7453"/>
    <lineage>
        <taxon>Eukaryota</taxon>
        <taxon>Metazoa</taxon>
        <taxon>Ecdysozoa</taxon>
        <taxon>Arthropoda</taxon>
        <taxon>Hexapoda</taxon>
        <taxon>Insecta</taxon>
        <taxon>Pterygota</taxon>
        <taxon>Neoptera</taxon>
        <taxon>Endopterygota</taxon>
        <taxon>Hymenoptera</taxon>
        <taxon>Apocrita</taxon>
        <taxon>Aculeata</taxon>
        <taxon>Vespoidea</taxon>
        <taxon>Vespidae</taxon>
        <taxon>Vespinae</taxon>
        <taxon>Vespula</taxon>
    </lineage>
</organism>
<gene>
    <name evidence="2" type="ORF">V1477_002804</name>
</gene>